<dbReference type="PROSITE" id="PS50060">
    <property type="entry name" value="MAM_2"/>
    <property type="match status" value="3"/>
</dbReference>
<feature type="domain" description="MAM" evidence="3">
    <location>
        <begin position="243"/>
        <end position="376"/>
    </location>
</feature>
<evidence type="ECO:0000259" key="3">
    <source>
        <dbReference type="PROSITE" id="PS50060"/>
    </source>
</evidence>
<dbReference type="PANTHER" id="PTHR23282:SF101">
    <property type="entry name" value="MAM DOMAIN-CONTAINING PROTEIN"/>
    <property type="match status" value="1"/>
</dbReference>
<dbReference type="AlphaFoldDB" id="D2HW94"/>
<dbReference type="Gene3D" id="2.60.120.200">
    <property type="match status" value="3"/>
</dbReference>
<protein>
    <recommendedName>
        <fullName evidence="3">MAM domain-containing protein</fullName>
    </recommendedName>
</protein>
<feature type="domain" description="MAM" evidence="3">
    <location>
        <begin position="424"/>
        <end position="574"/>
    </location>
</feature>
<evidence type="ECO:0000256" key="2">
    <source>
        <dbReference type="PROSITE-ProRule" id="PRU00124"/>
    </source>
</evidence>
<dbReference type="InterPro" id="IPR013320">
    <property type="entry name" value="ConA-like_dom_sf"/>
</dbReference>
<dbReference type="Pfam" id="PF00629">
    <property type="entry name" value="MAM"/>
    <property type="match status" value="3"/>
</dbReference>
<dbReference type="InParanoid" id="D2HW94"/>
<dbReference type="InterPro" id="IPR051560">
    <property type="entry name" value="MAM_domain-containing"/>
</dbReference>
<organism evidence="4">
    <name type="scientific">Ailuropoda melanoleuca</name>
    <name type="common">Giant panda</name>
    <dbReference type="NCBI Taxonomy" id="9646"/>
    <lineage>
        <taxon>Eukaryota</taxon>
        <taxon>Metazoa</taxon>
        <taxon>Chordata</taxon>
        <taxon>Craniata</taxon>
        <taxon>Vertebrata</taxon>
        <taxon>Euteleostomi</taxon>
        <taxon>Mammalia</taxon>
        <taxon>Eutheria</taxon>
        <taxon>Laurasiatheria</taxon>
        <taxon>Carnivora</taxon>
        <taxon>Caniformia</taxon>
        <taxon>Ursidae</taxon>
        <taxon>Ailuropoda</taxon>
    </lineage>
</organism>
<dbReference type="SUPFAM" id="SSF49899">
    <property type="entry name" value="Concanavalin A-like lectins/glucanases"/>
    <property type="match status" value="3"/>
</dbReference>
<reference evidence="4" key="1">
    <citation type="journal article" date="2010" name="Nature">
        <title>The sequence and de novo assembly of the giant panda genome.</title>
        <authorList>
            <person name="Li R."/>
            <person name="Fan W."/>
            <person name="Tian G."/>
            <person name="Zhu H."/>
            <person name="He L."/>
            <person name="Cai J."/>
            <person name="Huang Q."/>
            <person name="Cai Q."/>
            <person name="Li B."/>
            <person name="Bai Y."/>
            <person name="Zhang Z."/>
            <person name="Zhang Y."/>
            <person name="Wang W."/>
            <person name="Li J."/>
            <person name="Wei F."/>
            <person name="Li H."/>
            <person name="Jian M."/>
            <person name="Li J."/>
            <person name="Zhang Z."/>
            <person name="Nielsen R."/>
            <person name="Li D."/>
            <person name="Gu W."/>
            <person name="Yang Z."/>
            <person name="Xuan Z."/>
            <person name="Ryder O.A."/>
            <person name="Leung F.C."/>
            <person name="Zhou Y."/>
            <person name="Cao J."/>
            <person name="Sun X."/>
            <person name="Fu Y."/>
            <person name="Fang X."/>
            <person name="Guo X."/>
            <person name="Wang B."/>
            <person name="Hou R."/>
            <person name="Shen F."/>
            <person name="Mu B."/>
            <person name="Ni P."/>
            <person name="Lin R."/>
            <person name="Qian W."/>
            <person name="Wang G."/>
            <person name="Yu C."/>
            <person name="Nie W."/>
            <person name="Wang J."/>
            <person name="Wu Z."/>
            <person name="Liang H."/>
            <person name="Min J."/>
            <person name="Wu Q."/>
            <person name="Cheng S."/>
            <person name="Ruan J."/>
            <person name="Wang M."/>
            <person name="Shi Z."/>
            <person name="Wen M."/>
            <person name="Liu B."/>
            <person name="Ren X."/>
            <person name="Zheng H."/>
            <person name="Dong D."/>
            <person name="Cook K."/>
            <person name="Shan G."/>
            <person name="Zhang H."/>
            <person name="Kosiol C."/>
            <person name="Xie X."/>
            <person name="Lu Z."/>
            <person name="Zheng H."/>
            <person name="Li Y."/>
            <person name="Steiner C.C."/>
            <person name="Lam T.T."/>
            <person name="Lin S."/>
            <person name="Zhang Q."/>
            <person name="Li G."/>
            <person name="Tian J."/>
            <person name="Gong T."/>
            <person name="Liu H."/>
            <person name="Zhang D."/>
            <person name="Fang L."/>
            <person name="Ye C."/>
            <person name="Zhang J."/>
            <person name="Hu W."/>
            <person name="Xu A."/>
            <person name="Ren Y."/>
            <person name="Zhang G."/>
            <person name="Bruford M.W."/>
            <person name="Li Q."/>
            <person name="Ma L."/>
            <person name="Guo Y."/>
            <person name="An N."/>
            <person name="Hu Y."/>
            <person name="Zheng Y."/>
            <person name="Shi Y."/>
            <person name="Li Z."/>
            <person name="Liu Q."/>
            <person name="Chen Y."/>
            <person name="Zhao J."/>
            <person name="Qu N."/>
            <person name="Zhao S."/>
            <person name="Tian F."/>
            <person name="Wang X."/>
            <person name="Wang H."/>
            <person name="Xu L."/>
            <person name="Liu X."/>
            <person name="Vinar T."/>
            <person name="Wang Y."/>
            <person name="Lam T.W."/>
            <person name="Yiu S.M."/>
            <person name="Liu S."/>
            <person name="Zhang H."/>
            <person name="Li D."/>
            <person name="Huang Y."/>
            <person name="Wang X."/>
            <person name="Yang G."/>
            <person name="Jiang Z."/>
            <person name="Wang J."/>
            <person name="Qin N."/>
            <person name="Li L."/>
            <person name="Li J."/>
            <person name="Bolund L."/>
            <person name="Kristiansen K."/>
            <person name="Wong G.K."/>
            <person name="Olson M."/>
            <person name="Zhang X."/>
            <person name="Li S."/>
            <person name="Yang H."/>
            <person name="Wang J."/>
            <person name="Wang J."/>
        </authorList>
    </citation>
    <scope>NUCLEOTIDE SEQUENCE [LARGE SCALE GENOMIC DNA]</scope>
</reference>
<dbReference type="PRINTS" id="PR00261">
    <property type="entry name" value="LDLRECEPTOR"/>
</dbReference>
<dbReference type="InterPro" id="IPR023415">
    <property type="entry name" value="LDLR_class-A_CS"/>
</dbReference>
<gene>
    <name evidence="4" type="ORF">PANDA_016722</name>
</gene>
<accession>D2HW94</accession>
<feature type="domain" description="MAM" evidence="3">
    <location>
        <begin position="76"/>
        <end position="238"/>
    </location>
</feature>
<dbReference type="CDD" id="cd00112">
    <property type="entry name" value="LDLa"/>
    <property type="match status" value="3"/>
</dbReference>
<dbReference type="PROSITE" id="PS01209">
    <property type="entry name" value="LDLRA_1"/>
    <property type="match status" value="1"/>
</dbReference>
<dbReference type="Pfam" id="PF00057">
    <property type="entry name" value="Ldl_recept_a"/>
    <property type="match status" value="1"/>
</dbReference>
<dbReference type="PROSITE" id="PS50068">
    <property type="entry name" value="LDLRA_2"/>
    <property type="match status" value="1"/>
</dbReference>
<dbReference type="GO" id="GO:0016020">
    <property type="term" value="C:membrane"/>
    <property type="evidence" value="ECO:0007669"/>
    <property type="project" value="InterPro"/>
</dbReference>
<comment type="caution">
    <text evidence="2">Lacks conserved residue(s) required for the propagation of feature annotation.</text>
</comment>
<dbReference type="Gene3D" id="4.10.400.10">
    <property type="entry name" value="Low-density Lipoprotein Receptor"/>
    <property type="match status" value="2"/>
</dbReference>
<dbReference type="SMART" id="SM00192">
    <property type="entry name" value="LDLa"/>
    <property type="match status" value="3"/>
</dbReference>
<evidence type="ECO:0000313" key="4">
    <source>
        <dbReference type="EMBL" id="EFB13051.1"/>
    </source>
</evidence>
<dbReference type="InterPro" id="IPR036055">
    <property type="entry name" value="LDL_receptor-like_sf"/>
</dbReference>
<sequence length="628" mass="70346">MNAIFSTEDKQVNEFVALKRSQFRGEGQTLKLTIKIRVYNRNVSWLSWKQTNERGGAQQGTEGFQCGNGLSLPPDNVCDFTDQCGDKSDEQQYPLNLGKRQKEPEIAFVVIKVPRNSQNSDIQQEGATFNSRGTSQRLQSEGPWPCGLLTPEVLVTFYYFSSQMSGKLMAGLQTSCGGPIQHLWQNTAGLQNQWERNVMNIQSNQKFQVVFQGQIISTPEQDEVIAIDDISFSSGCLPANVYQVCGFEFDMCDWESETSAGQISWMRAKAREVPALQSTLQQDQSSDEGYYLWVGAKDASTLSQLESRAYLNSSVCRCLGKSCHLQFFYSMENSVLRVGLYNNKEEEIFWTYNTSTDRKWVKAEVVIPESLKTFKVQNGKTSILLYHEFTCASGQCIAQESVCDSQQDCSDDSDEDPATCSNPLACGFESGFCGWEPFLTEDSRWEVMKGLASGENHLRDVDHTANTSREKLLETGKWNIYVIQKHFQQVQFWYHLSRHARLSVFTRTSLDGDSQKQGDLIGIAKSQWKQAKINLFVKAGESTLPFQLILEATVLSSDATVALDDISISEECEISNKSLPSTSRPKKAGFMSREDAGYISSSKFCDFPSDCPNGTDEANCGKTAQVNT</sequence>
<keyword evidence="1 2" id="KW-1015">Disulfide bond</keyword>
<dbReference type="SMART" id="SM00137">
    <property type="entry name" value="MAM"/>
    <property type="match status" value="1"/>
</dbReference>
<dbReference type="PANTHER" id="PTHR23282">
    <property type="entry name" value="APICAL ENDOSOMAL GLYCOPROTEIN PRECURSOR"/>
    <property type="match status" value="1"/>
</dbReference>
<dbReference type="SUPFAM" id="SSF57424">
    <property type="entry name" value="LDL receptor-like module"/>
    <property type="match status" value="2"/>
</dbReference>
<dbReference type="InterPro" id="IPR000998">
    <property type="entry name" value="MAM_dom"/>
</dbReference>
<dbReference type="InterPro" id="IPR002172">
    <property type="entry name" value="LDrepeatLR_classA_rpt"/>
</dbReference>
<name>D2HW94_AILME</name>
<dbReference type="EMBL" id="GL193530">
    <property type="protein sequence ID" value="EFB13051.1"/>
    <property type="molecule type" value="Genomic_DNA"/>
</dbReference>
<feature type="disulfide bond" evidence="2">
    <location>
        <begin position="391"/>
        <end position="409"/>
    </location>
</feature>
<evidence type="ECO:0000256" key="1">
    <source>
        <dbReference type="ARBA" id="ARBA00023157"/>
    </source>
</evidence>
<proteinExistence type="predicted"/>